<dbReference type="PANTHER" id="PTHR31681">
    <property type="entry name" value="C2H2-LIKE ZINC FINGER PROTEIN"/>
    <property type="match status" value="1"/>
</dbReference>
<reference evidence="2" key="1">
    <citation type="submission" date="2020-01" db="EMBL/GenBank/DDBJ databases">
        <authorList>
            <person name="Mishra B."/>
        </authorList>
    </citation>
    <scope>NUCLEOTIDE SEQUENCE [LARGE SCALE GENOMIC DNA]</scope>
</reference>
<evidence type="ECO:0000313" key="2">
    <source>
        <dbReference type="EMBL" id="CAA7060807.1"/>
    </source>
</evidence>
<dbReference type="InterPro" id="IPR005174">
    <property type="entry name" value="KIB1-4_b-propeller"/>
</dbReference>
<protein>
    <recommendedName>
        <fullName evidence="1">KIB1-4 beta-propeller domain-containing protein</fullName>
    </recommendedName>
</protein>
<dbReference type="EMBL" id="CACVBM020001840">
    <property type="protein sequence ID" value="CAA7060807.1"/>
    <property type="molecule type" value="Genomic_DNA"/>
</dbReference>
<keyword evidence="3" id="KW-1185">Reference proteome</keyword>
<dbReference type="Proteomes" id="UP000467841">
    <property type="component" value="Unassembled WGS sequence"/>
</dbReference>
<gene>
    <name evidence="2" type="ORF">MERR_LOCUS48043</name>
</gene>
<comment type="caution">
    <text evidence="2">The sequence shown here is derived from an EMBL/GenBank/DDBJ whole genome shotgun (WGS) entry which is preliminary data.</text>
</comment>
<sequence>MMIPPYVPFHPKPCGKLVIVFDHGVSTSDKKVPLELGEERGTVGASHGWLATLKDGVLRLQDDLNLSASDVDPKRISLPPLVTLPHCQTQVVTNIAMSCSSPEEDDCVVAIKFLGPQLSFCRPAQRNSQWINIEIRNSSFYSSPVMFSKKDEMFRMPSSGGHLIGSWDLHRHMHKPKLLNVRFRNLPKLTKSMCQLLDSCYRSEHLVESPGGCGTFMVKWYRKKTRGLHKMKTKAVMVFKLDDQGNAVYTQDIGDVSIFLSRSEPFCVSTAAGSYLSPVDPNHVYIQDYDEHGFVNIGIPLRVDADKVISGHTPKS</sequence>
<dbReference type="AlphaFoldDB" id="A0A6D2L7H4"/>
<feature type="domain" description="KIB1-4 beta-propeller" evidence="1">
    <location>
        <begin position="34"/>
        <end position="292"/>
    </location>
</feature>
<name>A0A6D2L7H4_9BRAS</name>
<evidence type="ECO:0000313" key="3">
    <source>
        <dbReference type="Proteomes" id="UP000467841"/>
    </source>
</evidence>
<evidence type="ECO:0000259" key="1">
    <source>
        <dbReference type="Pfam" id="PF03478"/>
    </source>
</evidence>
<dbReference type="Pfam" id="PF03478">
    <property type="entry name" value="Beta-prop_KIB1-4"/>
    <property type="match status" value="1"/>
</dbReference>
<dbReference type="PANTHER" id="PTHR31681:SF34">
    <property type="entry name" value="DUF295 DOMAIN-CONTAINING PROTEIN"/>
    <property type="match status" value="1"/>
</dbReference>
<dbReference type="OrthoDB" id="1039377at2759"/>
<accession>A0A6D2L7H4</accession>
<proteinExistence type="predicted"/>
<organism evidence="2 3">
    <name type="scientific">Microthlaspi erraticum</name>
    <dbReference type="NCBI Taxonomy" id="1685480"/>
    <lineage>
        <taxon>Eukaryota</taxon>
        <taxon>Viridiplantae</taxon>
        <taxon>Streptophyta</taxon>
        <taxon>Embryophyta</taxon>
        <taxon>Tracheophyta</taxon>
        <taxon>Spermatophyta</taxon>
        <taxon>Magnoliopsida</taxon>
        <taxon>eudicotyledons</taxon>
        <taxon>Gunneridae</taxon>
        <taxon>Pentapetalae</taxon>
        <taxon>rosids</taxon>
        <taxon>malvids</taxon>
        <taxon>Brassicales</taxon>
        <taxon>Brassicaceae</taxon>
        <taxon>Coluteocarpeae</taxon>
        <taxon>Microthlaspi</taxon>
    </lineage>
</organism>